<evidence type="ECO:0000256" key="6">
    <source>
        <dbReference type="ARBA" id="ARBA00022529"/>
    </source>
</evidence>
<keyword evidence="5" id="KW-0964">Secreted</keyword>
<dbReference type="Ensembl" id="ENSSANT00000092329.1">
    <property type="protein sequence ID" value="ENSSANP00000086878.1"/>
    <property type="gene ID" value="ENSSANG00000043042.1"/>
</dbReference>
<keyword evidence="9" id="KW-0044">Antibiotic</keyword>
<keyword evidence="8" id="KW-0732">Signal</keyword>
<keyword evidence="7" id="KW-0165">Cleavage on pair of basic residues</keyword>
<keyword evidence="11" id="KW-1133">Transmembrane helix</keyword>
<evidence type="ECO:0000256" key="2">
    <source>
        <dbReference type="ARBA" id="ARBA00004613"/>
    </source>
</evidence>
<organism evidence="12 13">
    <name type="scientific">Sinocyclocheilus anshuiensis</name>
    <dbReference type="NCBI Taxonomy" id="1608454"/>
    <lineage>
        <taxon>Eukaryota</taxon>
        <taxon>Metazoa</taxon>
        <taxon>Chordata</taxon>
        <taxon>Craniata</taxon>
        <taxon>Vertebrata</taxon>
        <taxon>Euteleostomi</taxon>
        <taxon>Actinopterygii</taxon>
        <taxon>Neopterygii</taxon>
        <taxon>Teleostei</taxon>
        <taxon>Ostariophysi</taxon>
        <taxon>Cypriniformes</taxon>
        <taxon>Cyprinidae</taxon>
        <taxon>Cyprininae</taxon>
        <taxon>Sinocyclocheilus</taxon>
    </lineage>
</organism>
<comment type="similarity">
    <text evidence="3">Belongs to the LEAP2 family.</text>
</comment>
<keyword evidence="13" id="KW-1185">Reference proteome</keyword>
<evidence type="ECO:0000256" key="1">
    <source>
        <dbReference type="ARBA" id="ARBA00002585"/>
    </source>
</evidence>
<evidence type="ECO:0000313" key="12">
    <source>
        <dbReference type="Ensembl" id="ENSSANP00000086878.1"/>
    </source>
</evidence>
<evidence type="ECO:0000256" key="4">
    <source>
        <dbReference type="ARBA" id="ARBA00020494"/>
    </source>
</evidence>
<dbReference type="Gene3D" id="4.10.40.50">
    <property type="match status" value="1"/>
</dbReference>
<dbReference type="PANTHER" id="PTHR21007:SF1">
    <property type="entry name" value="LIVER-EXPRESSED ANTIMICROBIAL PEPTIDE 2"/>
    <property type="match status" value="1"/>
</dbReference>
<evidence type="ECO:0000256" key="9">
    <source>
        <dbReference type="ARBA" id="ARBA00023022"/>
    </source>
</evidence>
<dbReference type="InterPro" id="IPR009955">
    <property type="entry name" value="LEAP-2"/>
</dbReference>
<name>A0A671RTU2_9TELE</name>
<evidence type="ECO:0000256" key="5">
    <source>
        <dbReference type="ARBA" id="ARBA00022525"/>
    </source>
</evidence>
<evidence type="ECO:0000256" key="8">
    <source>
        <dbReference type="ARBA" id="ARBA00022729"/>
    </source>
</evidence>
<evidence type="ECO:0000256" key="3">
    <source>
        <dbReference type="ARBA" id="ARBA00008047"/>
    </source>
</evidence>
<evidence type="ECO:0000256" key="11">
    <source>
        <dbReference type="SAM" id="Phobius"/>
    </source>
</evidence>
<evidence type="ECO:0000256" key="10">
    <source>
        <dbReference type="ARBA" id="ARBA00023157"/>
    </source>
</evidence>
<dbReference type="GO" id="GO:0061844">
    <property type="term" value="P:antimicrobial humoral immune response mediated by antimicrobial peptide"/>
    <property type="evidence" value="ECO:0007669"/>
    <property type="project" value="TreeGrafter"/>
</dbReference>
<proteinExistence type="inferred from homology"/>
<sequence>MEGQFCHGIKKLKSNCDFFFSSHNSEFFFPLQLSLFLPILIFFFSLNFEKKVRIRSLLWRWNTLKPVGSGCRDHYECGTNYCLYCSLVHVSINYKVKK</sequence>
<comment type="function">
    <text evidence="1">Has an antimicrobial activity.</text>
</comment>
<evidence type="ECO:0000256" key="7">
    <source>
        <dbReference type="ARBA" id="ARBA00022685"/>
    </source>
</evidence>
<evidence type="ECO:0000313" key="13">
    <source>
        <dbReference type="Proteomes" id="UP000472260"/>
    </source>
</evidence>
<keyword evidence="11" id="KW-0472">Membrane</keyword>
<keyword evidence="6" id="KW-0929">Antimicrobial</keyword>
<dbReference type="GO" id="GO:0005576">
    <property type="term" value="C:extracellular region"/>
    <property type="evidence" value="ECO:0007669"/>
    <property type="project" value="UniProtKB-SubCell"/>
</dbReference>
<dbReference type="PANTHER" id="PTHR21007">
    <property type="entry name" value="LIVER EXPRESSED ANTIMICROBIAL PEPTIDE 2"/>
    <property type="match status" value="1"/>
</dbReference>
<dbReference type="GO" id="GO:0042742">
    <property type="term" value="P:defense response to bacterium"/>
    <property type="evidence" value="ECO:0007669"/>
    <property type="project" value="UniProtKB-KW"/>
</dbReference>
<keyword evidence="10" id="KW-1015">Disulfide bond</keyword>
<protein>
    <recommendedName>
        <fullName evidence="4">Liver-expressed antimicrobial peptide 2</fullName>
    </recommendedName>
</protein>
<reference evidence="12" key="2">
    <citation type="submission" date="2025-09" db="UniProtKB">
        <authorList>
            <consortium name="Ensembl"/>
        </authorList>
    </citation>
    <scope>IDENTIFICATION</scope>
</reference>
<dbReference type="AlphaFoldDB" id="A0A671RTU2"/>
<keyword evidence="11" id="KW-0812">Transmembrane</keyword>
<feature type="transmembrane region" description="Helical" evidence="11">
    <location>
        <begin position="27"/>
        <end position="48"/>
    </location>
</feature>
<accession>A0A671RTU2</accession>
<dbReference type="Proteomes" id="UP000472260">
    <property type="component" value="Unassembled WGS sequence"/>
</dbReference>
<reference evidence="12" key="1">
    <citation type="submission" date="2025-08" db="UniProtKB">
        <authorList>
            <consortium name="Ensembl"/>
        </authorList>
    </citation>
    <scope>IDENTIFICATION</scope>
</reference>
<comment type="subcellular location">
    <subcellularLocation>
        <location evidence="2">Secreted</location>
    </subcellularLocation>
</comment>